<gene>
    <name evidence="2" type="ORF">EWM64_g9813</name>
</gene>
<evidence type="ECO:0000313" key="3">
    <source>
        <dbReference type="Proteomes" id="UP000298061"/>
    </source>
</evidence>
<dbReference type="EMBL" id="SFCI01002231">
    <property type="protein sequence ID" value="TFY74198.1"/>
    <property type="molecule type" value="Genomic_DNA"/>
</dbReference>
<accession>A0A4Y9ZKQ4</accession>
<dbReference type="Proteomes" id="UP000298061">
    <property type="component" value="Unassembled WGS sequence"/>
</dbReference>
<feature type="region of interest" description="Disordered" evidence="1">
    <location>
        <begin position="192"/>
        <end position="217"/>
    </location>
</feature>
<name>A0A4Y9ZKQ4_9AGAM</name>
<keyword evidence="3" id="KW-1185">Reference proteome</keyword>
<comment type="caution">
    <text evidence="2">The sequence shown here is derived from an EMBL/GenBank/DDBJ whole genome shotgun (WGS) entry which is preliminary data.</text>
</comment>
<dbReference type="AlphaFoldDB" id="A0A4Y9ZKQ4"/>
<protein>
    <submittedName>
        <fullName evidence="2">Uncharacterized protein</fullName>
    </submittedName>
</protein>
<proteinExistence type="predicted"/>
<evidence type="ECO:0000256" key="1">
    <source>
        <dbReference type="SAM" id="MobiDB-lite"/>
    </source>
</evidence>
<dbReference type="OrthoDB" id="420564at2759"/>
<reference evidence="2 3" key="1">
    <citation type="submission" date="2019-02" db="EMBL/GenBank/DDBJ databases">
        <title>Genome sequencing of the rare red list fungi Hericium alpestre (H. flagellum).</title>
        <authorList>
            <person name="Buettner E."/>
            <person name="Kellner H."/>
        </authorList>
    </citation>
    <scope>NUCLEOTIDE SEQUENCE [LARGE SCALE GENOMIC DNA]</scope>
    <source>
        <strain evidence="2 3">DSM 108284</strain>
    </source>
</reference>
<organism evidence="2 3">
    <name type="scientific">Hericium alpestre</name>
    <dbReference type="NCBI Taxonomy" id="135208"/>
    <lineage>
        <taxon>Eukaryota</taxon>
        <taxon>Fungi</taxon>
        <taxon>Dikarya</taxon>
        <taxon>Basidiomycota</taxon>
        <taxon>Agaricomycotina</taxon>
        <taxon>Agaricomycetes</taxon>
        <taxon>Russulales</taxon>
        <taxon>Hericiaceae</taxon>
        <taxon>Hericium</taxon>
    </lineage>
</organism>
<evidence type="ECO:0000313" key="2">
    <source>
        <dbReference type="EMBL" id="TFY74198.1"/>
    </source>
</evidence>
<sequence>MPFTLSPDEGVRFKDQNGFRMPSSVLLPLFSAVDAVGKEVDWPSIDFITDRNGLRKLMRWIDTGVETKDFRIDLELVGERTVLLNRWEANTQDVASGRTFGFSFERATTSAAPGCEASTAHHRIVKYVAPRHLSMDHMSLTRRCPQDFFGLKTIVRFEVDACLPSAKPRSSRMSAATLDDLTDSLAGLKIEREGKATTSATPSRPTKKKDDTSSAPALKIIRAGSEVPQSSIIELTTRSVIRINELDWTEIYPQLYLSQTPWYYIGIHSRGTFTEVRKSNLTGDGMAAQRRQAKASVQKLGQVLEMIQEAVIAHGVERRLSLVCQQGVLKVYEQSSKESCLPDDVRKRFDPA</sequence>
<dbReference type="PANTHER" id="PTHR35179">
    <property type="entry name" value="PROTEIN CBG02620"/>
    <property type="match status" value="1"/>
</dbReference>
<dbReference type="STRING" id="135208.A0A4Y9ZKQ4"/>
<dbReference type="PANTHER" id="PTHR35179:SF2">
    <property type="entry name" value="START DOMAIN-CONTAINING PROTEIN"/>
    <property type="match status" value="1"/>
</dbReference>